<dbReference type="PROSITE" id="PS50011">
    <property type="entry name" value="PROTEIN_KINASE_DOM"/>
    <property type="match status" value="1"/>
</dbReference>
<dbReference type="PANTHER" id="PTHR13954:SF6">
    <property type="entry name" value="NON-SPECIFIC SERINE_THREONINE PROTEIN KINASE"/>
    <property type="match status" value="1"/>
</dbReference>
<dbReference type="SUPFAM" id="SSF56112">
    <property type="entry name" value="Protein kinase-like (PK-like)"/>
    <property type="match status" value="1"/>
</dbReference>
<name>A0A9Q0S5T2_9DIPT</name>
<dbReference type="AlphaFoldDB" id="A0A9Q0S5T2"/>
<accession>A0A9Q0S5T2</accession>
<dbReference type="GO" id="GO:0070059">
    <property type="term" value="P:intrinsic apoptotic signaling pathway in response to endoplasmic reticulum stress"/>
    <property type="evidence" value="ECO:0007669"/>
    <property type="project" value="TreeGrafter"/>
</dbReference>
<dbReference type="GO" id="GO:0005524">
    <property type="term" value="F:ATP binding"/>
    <property type="evidence" value="ECO:0007669"/>
    <property type="project" value="UniProtKB-UniRule"/>
</dbReference>
<evidence type="ECO:0000259" key="2">
    <source>
        <dbReference type="PROSITE" id="PS50011"/>
    </source>
</evidence>
<dbReference type="GO" id="GO:1990604">
    <property type="term" value="C:IRE1-TRAF2-ASK1 complex"/>
    <property type="evidence" value="ECO:0007669"/>
    <property type="project" value="TreeGrafter"/>
</dbReference>
<keyword evidence="3" id="KW-0418">Kinase</keyword>
<evidence type="ECO:0000313" key="3">
    <source>
        <dbReference type="EMBL" id="KAJ6644370.1"/>
    </source>
</evidence>
<dbReference type="OrthoDB" id="8187887at2759"/>
<dbReference type="GO" id="GO:0036498">
    <property type="term" value="P:IRE1-mediated unfolded protein response"/>
    <property type="evidence" value="ECO:0007669"/>
    <property type="project" value="TreeGrafter"/>
</dbReference>
<keyword evidence="4" id="KW-1185">Reference proteome</keyword>
<dbReference type="Gene3D" id="1.10.510.10">
    <property type="entry name" value="Transferase(Phosphotransferase) domain 1"/>
    <property type="match status" value="1"/>
</dbReference>
<gene>
    <name evidence="3" type="primary">PBL28</name>
    <name evidence="3" type="ORF">Bhyg_09339</name>
</gene>
<dbReference type="PROSITE" id="PS00107">
    <property type="entry name" value="PROTEIN_KINASE_ATP"/>
    <property type="match status" value="1"/>
</dbReference>
<evidence type="ECO:0000256" key="1">
    <source>
        <dbReference type="PROSITE-ProRule" id="PRU10141"/>
    </source>
</evidence>
<feature type="binding site" evidence="1">
    <location>
        <position position="304"/>
    </location>
    <ligand>
        <name>ATP</name>
        <dbReference type="ChEBI" id="CHEBI:30616"/>
    </ligand>
</feature>
<organism evidence="3 4">
    <name type="scientific">Pseudolycoriella hygida</name>
    <dbReference type="NCBI Taxonomy" id="35572"/>
    <lineage>
        <taxon>Eukaryota</taxon>
        <taxon>Metazoa</taxon>
        <taxon>Ecdysozoa</taxon>
        <taxon>Arthropoda</taxon>
        <taxon>Hexapoda</taxon>
        <taxon>Insecta</taxon>
        <taxon>Pterygota</taxon>
        <taxon>Neoptera</taxon>
        <taxon>Endopterygota</taxon>
        <taxon>Diptera</taxon>
        <taxon>Nematocera</taxon>
        <taxon>Sciaroidea</taxon>
        <taxon>Sciaridae</taxon>
        <taxon>Pseudolycoriella</taxon>
    </lineage>
</organism>
<dbReference type="InterPro" id="IPR011009">
    <property type="entry name" value="Kinase-like_dom_sf"/>
</dbReference>
<evidence type="ECO:0000313" key="4">
    <source>
        <dbReference type="Proteomes" id="UP001151699"/>
    </source>
</evidence>
<dbReference type="InterPro" id="IPR017441">
    <property type="entry name" value="Protein_kinase_ATP_BS"/>
</dbReference>
<keyword evidence="1" id="KW-0547">Nucleotide-binding</keyword>
<keyword evidence="3" id="KW-0808">Transferase</keyword>
<dbReference type="Pfam" id="PF00069">
    <property type="entry name" value="Pkinase"/>
    <property type="match status" value="1"/>
</dbReference>
<proteinExistence type="predicted"/>
<dbReference type="CDD" id="cd00180">
    <property type="entry name" value="PKc"/>
    <property type="match status" value="1"/>
</dbReference>
<dbReference type="Proteomes" id="UP001151699">
    <property type="component" value="Chromosome B"/>
</dbReference>
<protein>
    <submittedName>
        <fullName evidence="3">Serine/threonine-protein kinase PBL28</fullName>
    </submittedName>
</protein>
<sequence>MNCSMEHRDKKAVNFCKETELVRERFNQVIDGYKTEWRKQTGMSCLEKKSSEALTKTEDYILNCLENNWRKVDNILKTVDGRYQPNVKSILRGLMQRMRKDRLALLSNDSNTLCPIEPIDCCENLKLREKEIAPVSNSLYNDPHTSSFSKNFHISADCDMARERPCDELNDSCSEDFLFPTNIVPQITKSKALSLELPPFSENSINKVMDKSFKDLDNVDTLNITSPTAIPLQNNQVCYINFSKMWKDDRWSAVRKRLIQRGLMDWNGMYVVFPIYRNEFVIGRGNFGNVEFGLSRTYYGIALKRLTENGFCRSSYDDIQSVLSRFSDLNCENLHKTIAFQDIAGHLFLSSRICEYNLCEYVELVKSNSNEWNIQRKLSLFEQIVKGLTALHLNSPIIVHGNLKPTNVLIDEKGVAKLTEFGLFSSLGLLTFFIYSNGEMVSNDTIRDVNIQQHNAEGITLELVQLLRQMLHHDPIQRPTIGEIHKHIFFWPKQRKREFLLTCIATISNEASLHCPNRPKHSLYNYLETIWRVHNVKACWISQTFINLPCDAIPKEAQPDSPIDLVKFLVKSHNENEDLFCEQGAVFETYSELPFLIYTALKLKEQMIWEIFPDLRAFLV</sequence>
<dbReference type="GO" id="GO:0051082">
    <property type="term" value="F:unfolded protein binding"/>
    <property type="evidence" value="ECO:0007669"/>
    <property type="project" value="TreeGrafter"/>
</dbReference>
<dbReference type="InterPro" id="IPR045133">
    <property type="entry name" value="IRE1/2-like"/>
</dbReference>
<dbReference type="GO" id="GO:0004521">
    <property type="term" value="F:RNA endonuclease activity"/>
    <property type="evidence" value="ECO:0007669"/>
    <property type="project" value="InterPro"/>
</dbReference>
<dbReference type="InterPro" id="IPR000719">
    <property type="entry name" value="Prot_kinase_dom"/>
</dbReference>
<comment type="caution">
    <text evidence="3">The sequence shown here is derived from an EMBL/GenBank/DDBJ whole genome shotgun (WGS) entry which is preliminary data.</text>
</comment>
<dbReference type="GO" id="GO:0004674">
    <property type="term" value="F:protein serine/threonine kinase activity"/>
    <property type="evidence" value="ECO:0007669"/>
    <property type="project" value="InterPro"/>
</dbReference>
<reference evidence="3" key="1">
    <citation type="submission" date="2022-07" db="EMBL/GenBank/DDBJ databases">
        <authorList>
            <person name="Trinca V."/>
            <person name="Uliana J.V.C."/>
            <person name="Torres T.T."/>
            <person name="Ward R.J."/>
            <person name="Monesi N."/>
        </authorList>
    </citation>
    <scope>NUCLEOTIDE SEQUENCE</scope>
    <source>
        <strain evidence="3">HSMRA1968</strain>
        <tissue evidence="3">Whole embryos</tissue>
    </source>
</reference>
<feature type="domain" description="Protein kinase" evidence="2">
    <location>
        <begin position="276"/>
        <end position="620"/>
    </location>
</feature>
<keyword evidence="1" id="KW-0067">ATP-binding</keyword>
<dbReference type="EMBL" id="WJQU01000002">
    <property type="protein sequence ID" value="KAJ6644370.1"/>
    <property type="molecule type" value="Genomic_DNA"/>
</dbReference>
<dbReference type="PANTHER" id="PTHR13954">
    <property type="entry name" value="IRE1-RELATED"/>
    <property type="match status" value="1"/>
</dbReference>